<dbReference type="AlphaFoldDB" id="A0A383CSA4"/>
<sequence>MSSANSTILKWSKGHPLFKKVFLYYNLYIRNLKFFFKSTQSQFGEDKKIIKLFHKNKKGIYLDVGCFHPIRQNNTYLMHQLGWKGVNIDLNPLSIELFNIARPNDINICAAVSNKKSTTILYFDHSLSSLNTISKKHIFFLKKAFGLNK</sequence>
<protein>
    <recommendedName>
        <fullName evidence="2">Methyltransferase FkbM domain-containing protein</fullName>
    </recommendedName>
</protein>
<reference evidence="1" key="1">
    <citation type="submission" date="2018-05" db="EMBL/GenBank/DDBJ databases">
        <authorList>
            <person name="Lanie J.A."/>
            <person name="Ng W.-L."/>
            <person name="Kazmierczak K.M."/>
            <person name="Andrzejewski T.M."/>
            <person name="Davidsen T.M."/>
            <person name="Wayne K.J."/>
            <person name="Tettelin H."/>
            <person name="Glass J.I."/>
            <person name="Rusch D."/>
            <person name="Podicherti R."/>
            <person name="Tsui H.-C.T."/>
            <person name="Winkler M.E."/>
        </authorList>
    </citation>
    <scope>NUCLEOTIDE SEQUENCE</scope>
</reference>
<accession>A0A383CSA4</accession>
<proteinExistence type="predicted"/>
<feature type="non-terminal residue" evidence="1">
    <location>
        <position position="149"/>
    </location>
</feature>
<evidence type="ECO:0008006" key="2">
    <source>
        <dbReference type="Google" id="ProtNLM"/>
    </source>
</evidence>
<gene>
    <name evidence="1" type="ORF">METZ01_LOCUS487926</name>
</gene>
<organism evidence="1">
    <name type="scientific">marine metagenome</name>
    <dbReference type="NCBI Taxonomy" id="408172"/>
    <lineage>
        <taxon>unclassified sequences</taxon>
        <taxon>metagenomes</taxon>
        <taxon>ecological metagenomes</taxon>
    </lineage>
</organism>
<dbReference type="EMBL" id="UINC01211251">
    <property type="protein sequence ID" value="SVE35072.1"/>
    <property type="molecule type" value="Genomic_DNA"/>
</dbReference>
<evidence type="ECO:0000313" key="1">
    <source>
        <dbReference type="EMBL" id="SVE35072.1"/>
    </source>
</evidence>
<name>A0A383CSA4_9ZZZZ</name>